<feature type="region of interest" description="Disordered" evidence="19">
    <location>
        <begin position="1"/>
        <end position="393"/>
    </location>
</feature>
<evidence type="ECO:0000256" key="10">
    <source>
        <dbReference type="ARBA" id="ARBA00022884"/>
    </source>
</evidence>
<dbReference type="EMBL" id="BFAD01000005">
    <property type="protein sequence ID" value="GBE83424.1"/>
    <property type="molecule type" value="Genomic_DNA"/>
</dbReference>
<evidence type="ECO:0000256" key="19">
    <source>
        <dbReference type="SAM" id="MobiDB-lite"/>
    </source>
</evidence>
<proteinExistence type="predicted"/>
<keyword evidence="7" id="KW-0808">Transferase</keyword>
<evidence type="ECO:0000256" key="12">
    <source>
        <dbReference type="ARBA" id="ARBA00023163"/>
    </source>
</evidence>
<evidence type="ECO:0000256" key="9">
    <source>
        <dbReference type="ARBA" id="ARBA00022853"/>
    </source>
</evidence>
<dbReference type="InterPro" id="IPR012677">
    <property type="entry name" value="Nucleotide-bd_a/b_plait_sf"/>
</dbReference>
<sequence>MSGKAPPRAPRALLNSLAASTGASSSATASTASPSQSSSRIGGIPPTGPRSLTNGLHPPSAPSSARGKSYVNGHGALPAGPGASAFSPPTGPRSLQKGKQIDGVWNQPASSSGVHSPPAQASVAGPSRSQPKAHATLNGEVAGLGERSQISFRLRPPTQPPPPKTNPPPPPPSDPPSSPRSRRVLPPEPSSIPPPPPPPTDEPPPPPPSDTPPPPPPPSSEPPPPPPSSEPPPPPPSSEPPPPPPLSEPPPPPSPPPDDHFPPPSSGLPPHPSSPSPPCLPPPSPSSLPPPPTLEPPPSPPPTSQPPPPISEPPPPPTSEPPPPPPPLTAPPPTPALPWSPPSALRASSSLHPAEASTPVPTGPRAQQSQASPLPPPPARPASPPRLYSLPPLPPWPPAPSEYPEGKNYRVLWDYVADKDRDGQIRMLMDKLRELGADQGEEARVKGRAKGKEILYRYDGEVIEGEHPAVMRDPRKEVKVRKLPTLRPLREEFAPVTYEYDTNSIGPPPPTSVLVVNISPLTPNQHIRRHFAVHGTITSFEPQIDKATGAALGIVFIKFSSHDEAKRCVEKEDGRKLGTEAGVGIRGIEGMDLRVLFDGEGKNLKAVLRELDNRRRQEREEKRRREKEEKLKEANAVLAKGTPTSASHTPAQGSNPWRTNQHRPGQSGSRLPPTTHLPLPPNGRTHGSDSLNGSPMPPNSASPHVNGALSGPKSLPPPPRVRRPPAALVRARIMSAKAVPSTSYSHRPPVPPSKSSSSTPIPPRGLRHAPWFSEDHDTFAPSRSPSPISRPGQSFRSARQKEHEAVVEQLAKNGFEHVTIDGHGAQLAVRTDDVRQFFDGFKVDKVLRDHTGWYVTFQTGDSARRAALVLSSGARTLAYHSVSVSVHPPPARPSSSSKARWDDNELVDQATMIIVKDLKTMLEKDVVERIVGTNVRHLVVDAKAKRGVSVPGAVDSLIDGHIADHEHGADLRPYEKSLKGLSFRKQKKRPREEETKVTVPAAVEHRDEEVDHVGHVERPKKRPRKTVTKKVVQEDIESEDEDISVPPLSLPEPITNKRAASEFTDTEEPVKKKTKTHVQDQENVISPVLTKLKKSSRKAETTTITSDDEFIHEVLPDDFDFDIPTVAHVRFTPTPEYESSLSPPSSPFLKPKVVVRESPAPDPFTEGICEDDEDMYFAKMALSRALHEDEIFTPTPPRVLSPGPEAPRPFRVHTTGSARTEGYYKISHAEKSAYVEQYVSRTTVNEVATEAETAPQQTVTSSRSNRANARRRAQGLEEINQVHLALALSKGESAATELVKFNQLQTRKKQLRFARSPIHDWGLYAMEKISRGEMVIEYVGEIIRAQVADKREKAYERQGIGSSYLFRIDEDLVVDATKKGNLGRLINHSCDPNCTAKIITINGEKKIVIYAKQDIELGSEITYDYHFPIEQDKIPCLCGSAKCRGFLN</sequence>
<dbReference type="GO" id="GO:0005694">
    <property type="term" value="C:chromosome"/>
    <property type="evidence" value="ECO:0007669"/>
    <property type="project" value="UniProtKB-SubCell"/>
</dbReference>
<dbReference type="FunFam" id="2.170.270.10:FF:000010">
    <property type="entry name" value="Histone-lysine N-methyltransferase"/>
    <property type="match status" value="1"/>
</dbReference>
<dbReference type="InterPro" id="IPR000504">
    <property type="entry name" value="RRM_dom"/>
</dbReference>
<evidence type="ECO:0000256" key="15">
    <source>
        <dbReference type="ARBA" id="ARBA00047571"/>
    </source>
</evidence>
<dbReference type="GO" id="GO:0140999">
    <property type="term" value="F:histone H3K4 trimethyltransferase activity"/>
    <property type="evidence" value="ECO:0007669"/>
    <property type="project" value="UniProtKB-EC"/>
</dbReference>
<feature type="compositionally biased region" description="Pro residues" evidence="19">
    <location>
        <begin position="1194"/>
        <end position="1207"/>
    </location>
</feature>
<feature type="compositionally biased region" description="Pro residues" evidence="19">
    <location>
        <begin position="373"/>
        <end position="384"/>
    </location>
</feature>
<accession>A0A401GNU8</accession>
<feature type="region of interest" description="Disordered" evidence="19">
    <location>
        <begin position="1249"/>
        <end position="1272"/>
    </location>
</feature>
<feature type="domain" description="RRM" evidence="20">
    <location>
        <begin position="511"/>
        <end position="600"/>
    </location>
</feature>
<feature type="compositionally biased region" description="Low complexity" evidence="19">
    <location>
        <begin position="12"/>
        <end position="39"/>
    </location>
</feature>
<dbReference type="PROSITE" id="PS50280">
    <property type="entry name" value="SET"/>
    <property type="match status" value="1"/>
</dbReference>
<dbReference type="Pfam" id="PF11767">
    <property type="entry name" value="SET_assoc"/>
    <property type="match status" value="1"/>
</dbReference>
<feature type="region of interest" description="Disordered" evidence="19">
    <location>
        <begin position="1193"/>
        <end position="1213"/>
    </location>
</feature>
<dbReference type="Pfam" id="PF00856">
    <property type="entry name" value="SET"/>
    <property type="match status" value="1"/>
</dbReference>
<dbReference type="STRING" id="139825.A0A401GNU8"/>
<feature type="region of interest" description="Disordered" evidence="19">
    <location>
        <begin position="1012"/>
        <end position="1053"/>
    </location>
</feature>
<feature type="region of interest" description="Disordered" evidence="19">
    <location>
        <begin position="738"/>
        <end position="804"/>
    </location>
</feature>
<dbReference type="SUPFAM" id="SSF82199">
    <property type="entry name" value="SET domain"/>
    <property type="match status" value="1"/>
</dbReference>
<dbReference type="SMART" id="SM00317">
    <property type="entry name" value="SET"/>
    <property type="match status" value="1"/>
</dbReference>
<evidence type="ECO:0000256" key="7">
    <source>
        <dbReference type="ARBA" id="ARBA00022679"/>
    </source>
</evidence>
<keyword evidence="11" id="KW-0805">Transcription regulation</keyword>
<dbReference type="GO" id="GO:0048188">
    <property type="term" value="C:Set1C/COMPASS complex"/>
    <property type="evidence" value="ECO:0007669"/>
    <property type="project" value="InterPro"/>
</dbReference>
<comment type="subcellular location">
    <subcellularLocation>
        <location evidence="2">Chromosome</location>
    </subcellularLocation>
    <subcellularLocation>
        <location evidence="1">Nucleus</location>
    </subcellularLocation>
</comment>
<dbReference type="RefSeq" id="XP_027614337.1">
    <property type="nucleotide sequence ID" value="XM_027758536.1"/>
</dbReference>
<dbReference type="SMART" id="SM00508">
    <property type="entry name" value="PostSET"/>
    <property type="match status" value="1"/>
</dbReference>
<feature type="compositionally biased region" description="Pro residues" evidence="19">
    <location>
        <begin position="186"/>
        <end position="341"/>
    </location>
</feature>
<evidence type="ECO:0000256" key="18">
    <source>
        <dbReference type="PROSITE-ProRule" id="PRU00176"/>
    </source>
</evidence>
<feature type="domain" description="Post-SET" evidence="22">
    <location>
        <begin position="1432"/>
        <end position="1448"/>
    </location>
</feature>
<feature type="region of interest" description="Disordered" evidence="19">
    <location>
        <begin position="1060"/>
        <end position="1079"/>
    </location>
</feature>
<evidence type="ECO:0000256" key="3">
    <source>
        <dbReference type="ARBA" id="ARBA00012182"/>
    </source>
</evidence>
<evidence type="ECO:0000256" key="11">
    <source>
        <dbReference type="ARBA" id="ARBA00023015"/>
    </source>
</evidence>
<name>A0A401GNU8_9APHY</name>
<dbReference type="InParanoid" id="A0A401GNU8"/>
<dbReference type="InterPro" id="IPR035979">
    <property type="entry name" value="RBD_domain_sf"/>
</dbReference>
<evidence type="ECO:0000256" key="8">
    <source>
        <dbReference type="ARBA" id="ARBA00022691"/>
    </source>
</evidence>
<keyword evidence="8" id="KW-0949">S-adenosyl-L-methionine</keyword>
<dbReference type="EC" id="2.1.1.354" evidence="3"/>
<evidence type="ECO:0000256" key="2">
    <source>
        <dbReference type="ARBA" id="ARBA00004286"/>
    </source>
</evidence>
<feature type="compositionally biased region" description="Low complexity" evidence="19">
    <location>
        <begin position="342"/>
        <end position="354"/>
    </location>
</feature>
<evidence type="ECO:0000256" key="4">
    <source>
        <dbReference type="ARBA" id="ARBA00015839"/>
    </source>
</evidence>
<evidence type="ECO:0000313" key="23">
    <source>
        <dbReference type="EMBL" id="GBE83424.1"/>
    </source>
</evidence>
<evidence type="ECO:0000256" key="14">
    <source>
        <dbReference type="ARBA" id="ARBA00030093"/>
    </source>
</evidence>
<feature type="compositionally biased region" description="Pro residues" evidence="19">
    <location>
        <begin position="157"/>
        <end position="178"/>
    </location>
</feature>
<dbReference type="PANTHER" id="PTHR45814">
    <property type="entry name" value="HISTONE-LYSINE N-METHYLTRANSFERASE SETD1"/>
    <property type="match status" value="1"/>
</dbReference>
<evidence type="ECO:0000256" key="1">
    <source>
        <dbReference type="ARBA" id="ARBA00004123"/>
    </source>
</evidence>
<dbReference type="InterPro" id="IPR046341">
    <property type="entry name" value="SET_dom_sf"/>
</dbReference>
<dbReference type="Gene3D" id="2.170.270.10">
    <property type="entry name" value="SET domain"/>
    <property type="match status" value="1"/>
</dbReference>
<feature type="compositionally biased region" description="Acidic residues" evidence="19">
    <location>
        <begin position="1034"/>
        <end position="1043"/>
    </location>
</feature>
<feature type="region of interest" description="Disordered" evidence="19">
    <location>
        <begin position="615"/>
        <end position="723"/>
    </location>
</feature>
<dbReference type="GO" id="GO:0003723">
    <property type="term" value="F:RNA binding"/>
    <property type="evidence" value="ECO:0007669"/>
    <property type="project" value="UniProtKB-UniRule"/>
</dbReference>
<feature type="compositionally biased region" description="Polar residues" evidence="19">
    <location>
        <begin position="642"/>
        <end position="669"/>
    </location>
</feature>
<dbReference type="SMART" id="SM01291">
    <property type="entry name" value="N-SET"/>
    <property type="match status" value="1"/>
</dbReference>
<evidence type="ECO:0000259" key="20">
    <source>
        <dbReference type="PROSITE" id="PS50102"/>
    </source>
</evidence>
<dbReference type="CDD" id="cd19169">
    <property type="entry name" value="SET_SETD1"/>
    <property type="match status" value="1"/>
</dbReference>
<dbReference type="InterPro" id="IPR044570">
    <property type="entry name" value="Set1-like"/>
</dbReference>
<comment type="caution">
    <text evidence="23">The sequence shown here is derived from an EMBL/GenBank/DDBJ whole genome shotgun (WGS) entry which is preliminary data.</text>
</comment>
<feature type="compositionally biased region" description="Low complexity" evidence="19">
    <location>
        <begin position="781"/>
        <end position="791"/>
    </location>
</feature>
<dbReference type="PANTHER" id="PTHR45814:SF2">
    <property type="entry name" value="HISTONE-LYSINE N-METHYLTRANSFERASE SETD1"/>
    <property type="match status" value="1"/>
</dbReference>
<dbReference type="Pfam" id="PF11764">
    <property type="entry name" value="N-SET"/>
    <property type="match status" value="1"/>
</dbReference>
<keyword evidence="13" id="KW-0539">Nucleus</keyword>
<dbReference type="GeneID" id="38780341"/>
<keyword evidence="6" id="KW-0489">Methyltransferase</keyword>
<organism evidence="23 24">
    <name type="scientific">Sparassis crispa</name>
    <dbReference type="NCBI Taxonomy" id="139825"/>
    <lineage>
        <taxon>Eukaryota</taxon>
        <taxon>Fungi</taxon>
        <taxon>Dikarya</taxon>
        <taxon>Basidiomycota</taxon>
        <taxon>Agaricomycotina</taxon>
        <taxon>Agaricomycetes</taxon>
        <taxon>Polyporales</taxon>
        <taxon>Sparassidaceae</taxon>
        <taxon>Sparassis</taxon>
    </lineage>
</organism>
<keyword evidence="24" id="KW-1185">Reference proteome</keyword>
<dbReference type="PRINTS" id="PR01217">
    <property type="entry name" value="PRICHEXTENSN"/>
</dbReference>
<feature type="compositionally biased region" description="Basic residues" evidence="19">
    <location>
        <begin position="1018"/>
        <end position="1028"/>
    </location>
</feature>
<dbReference type="InterPro" id="IPR037841">
    <property type="entry name" value="SET_SETD1A/B"/>
</dbReference>
<evidence type="ECO:0000256" key="17">
    <source>
        <dbReference type="ARBA" id="ARBA00049129"/>
    </source>
</evidence>
<evidence type="ECO:0000259" key="21">
    <source>
        <dbReference type="PROSITE" id="PS50280"/>
    </source>
</evidence>
<dbReference type="InterPro" id="IPR024636">
    <property type="entry name" value="SET_assoc"/>
</dbReference>
<dbReference type="OrthoDB" id="308383at2759"/>
<dbReference type="SUPFAM" id="SSF54928">
    <property type="entry name" value="RNA-binding domain, RBD"/>
    <property type="match status" value="1"/>
</dbReference>
<evidence type="ECO:0000259" key="22">
    <source>
        <dbReference type="PROSITE" id="PS50868"/>
    </source>
</evidence>
<dbReference type="PROSITE" id="PS50102">
    <property type="entry name" value="RRM"/>
    <property type="match status" value="1"/>
</dbReference>
<feature type="compositionally biased region" description="Low complexity" evidence="19">
    <location>
        <begin position="73"/>
        <end position="88"/>
    </location>
</feature>
<keyword evidence="5" id="KW-0158">Chromosome</keyword>
<comment type="catalytic activity">
    <reaction evidence="17">
        <text>N(6),N(6)-dimethyl-L-lysyl(4)-[histone H3] + S-adenosyl-L-methionine = N(6),N(6),N(6)-trimethyl-L-lysyl(4)-[histone H3] + S-adenosyl-L-homocysteine + H(+)</text>
        <dbReference type="Rhea" id="RHEA:60272"/>
        <dbReference type="Rhea" id="RHEA-COMP:15537"/>
        <dbReference type="Rhea" id="RHEA-COMP:15540"/>
        <dbReference type="ChEBI" id="CHEBI:15378"/>
        <dbReference type="ChEBI" id="CHEBI:57856"/>
        <dbReference type="ChEBI" id="CHEBI:59789"/>
        <dbReference type="ChEBI" id="CHEBI:61961"/>
        <dbReference type="ChEBI" id="CHEBI:61976"/>
    </reaction>
</comment>
<evidence type="ECO:0000256" key="13">
    <source>
        <dbReference type="ARBA" id="ARBA00023242"/>
    </source>
</evidence>
<reference evidence="23 24" key="1">
    <citation type="journal article" date="2018" name="Sci. Rep.">
        <title>Genome sequence of the cauliflower mushroom Sparassis crispa (Hanabiratake) and its association with beneficial usage.</title>
        <authorList>
            <person name="Kiyama R."/>
            <person name="Furutani Y."/>
            <person name="Kawaguchi K."/>
            <person name="Nakanishi T."/>
        </authorList>
    </citation>
    <scope>NUCLEOTIDE SEQUENCE [LARGE SCALE GENOMIC DNA]</scope>
</reference>
<dbReference type="InterPro" id="IPR001214">
    <property type="entry name" value="SET_dom"/>
</dbReference>
<gene>
    <name evidence="23" type="ORF">SCP_0504720</name>
</gene>
<dbReference type="SMART" id="SM00360">
    <property type="entry name" value="RRM"/>
    <property type="match status" value="1"/>
</dbReference>
<feature type="domain" description="SET" evidence="21">
    <location>
        <begin position="1309"/>
        <end position="1426"/>
    </location>
</feature>
<protein>
    <recommendedName>
        <fullName evidence="4">Histone-lysine N-methyltransferase, H3 lysine-4 specific</fullName>
        <ecNumber evidence="3">2.1.1.354</ecNumber>
    </recommendedName>
    <alternativeName>
        <fullName evidence="14">SET domain-containing protein 1</fullName>
    </alternativeName>
</protein>
<keyword evidence="9" id="KW-0156">Chromatin regulator</keyword>
<dbReference type="InterPro" id="IPR003616">
    <property type="entry name" value="Post-SET_dom"/>
</dbReference>
<dbReference type="Proteomes" id="UP000287166">
    <property type="component" value="Unassembled WGS sequence"/>
</dbReference>
<dbReference type="PROSITE" id="PS50868">
    <property type="entry name" value="POST_SET"/>
    <property type="match status" value="1"/>
</dbReference>
<dbReference type="InterPro" id="IPR024657">
    <property type="entry name" value="COMPASS_Set1_N-SET"/>
</dbReference>
<keyword evidence="10 18" id="KW-0694">RNA-binding</keyword>
<evidence type="ECO:0000256" key="5">
    <source>
        <dbReference type="ARBA" id="ARBA00022454"/>
    </source>
</evidence>
<dbReference type="GO" id="GO:0032259">
    <property type="term" value="P:methylation"/>
    <property type="evidence" value="ECO:0007669"/>
    <property type="project" value="UniProtKB-KW"/>
</dbReference>
<evidence type="ECO:0000256" key="6">
    <source>
        <dbReference type="ARBA" id="ARBA00022603"/>
    </source>
</evidence>
<feature type="compositionally biased region" description="Basic and acidic residues" evidence="19">
    <location>
        <begin position="615"/>
        <end position="633"/>
    </location>
</feature>
<dbReference type="Gene3D" id="3.30.70.330">
    <property type="match status" value="1"/>
</dbReference>
<evidence type="ECO:0000256" key="16">
    <source>
        <dbReference type="ARBA" id="ARBA00047583"/>
    </source>
</evidence>
<keyword evidence="12" id="KW-0804">Transcription</keyword>
<dbReference type="FunCoup" id="A0A401GNU8">
    <property type="interactions" value="61"/>
</dbReference>
<evidence type="ECO:0000313" key="24">
    <source>
        <dbReference type="Proteomes" id="UP000287166"/>
    </source>
</evidence>
<comment type="catalytic activity">
    <reaction evidence="16">
        <text>N(6)-methyl-L-lysyl(4)-[histone H3] + S-adenosyl-L-methionine = N(6),N(6)-dimethyl-L-lysyl(4)-[histone H3] + S-adenosyl-L-homocysteine + H(+)</text>
        <dbReference type="Rhea" id="RHEA:60268"/>
        <dbReference type="Rhea" id="RHEA-COMP:15540"/>
        <dbReference type="Rhea" id="RHEA-COMP:15543"/>
        <dbReference type="ChEBI" id="CHEBI:15378"/>
        <dbReference type="ChEBI" id="CHEBI:57856"/>
        <dbReference type="ChEBI" id="CHEBI:59789"/>
        <dbReference type="ChEBI" id="CHEBI:61929"/>
        <dbReference type="ChEBI" id="CHEBI:61976"/>
    </reaction>
</comment>
<dbReference type="Pfam" id="PF00076">
    <property type="entry name" value="RRM_1"/>
    <property type="match status" value="1"/>
</dbReference>
<comment type="catalytic activity">
    <reaction evidence="15">
        <text>L-lysyl(4)-[histone H3] + 3 S-adenosyl-L-methionine = N(6),N(6),N(6)-trimethyl-L-lysyl(4)-[histone H3] + 3 S-adenosyl-L-homocysteine + 3 H(+)</text>
        <dbReference type="Rhea" id="RHEA:60260"/>
        <dbReference type="Rhea" id="RHEA-COMP:15537"/>
        <dbReference type="Rhea" id="RHEA-COMP:15547"/>
        <dbReference type="ChEBI" id="CHEBI:15378"/>
        <dbReference type="ChEBI" id="CHEBI:29969"/>
        <dbReference type="ChEBI" id="CHEBI:57856"/>
        <dbReference type="ChEBI" id="CHEBI:59789"/>
        <dbReference type="ChEBI" id="CHEBI:61961"/>
        <dbReference type="EC" id="2.1.1.354"/>
    </reaction>
</comment>